<comment type="catalytic activity">
    <reaction evidence="1">
        <text>Hydrolysis of terminal non-reducing N-acetyl-D-hexosamine residues in N-acetyl-beta-D-hexosaminides.</text>
        <dbReference type="EC" id="3.2.1.52"/>
    </reaction>
</comment>
<evidence type="ECO:0000313" key="11">
    <source>
        <dbReference type="Proteomes" id="UP001302349"/>
    </source>
</evidence>
<dbReference type="InterPro" id="IPR014756">
    <property type="entry name" value="Ig_E-set"/>
</dbReference>
<feature type="domain" description="Chitobiase/beta-hexosaminidases N-terminal" evidence="9">
    <location>
        <begin position="30"/>
        <end position="160"/>
    </location>
</feature>
<evidence type="ECO:0000256" key="1">
    <source>
        <dbReference type="ARBA" id="ARBA00001231"/>
    </source>
</evidence>
<reference evidence="10 11" key="1">
    <citation type="journal article" date="2023" name="Microbiol. Resour. Announc.">
        <title>Complete Genome Sequence of Imperialibacter roseus strain P4T.</title>
        <authorList>
            <person name="Tizabi D.R."/>
            <person name="Bachvaroff T."/>
            <person name="Hill R.T."/>
        </authorList>
    </citation>
    <scope>NUCLEOTIDE SEQUENCE [LARGE SCALE GENOMIC DNA]</scope>
    <source>
        <strain evidence="10 11">P4T</strain>
    </source>
</reference>
<comment type="similarity">
    <text evidence="2">Belongs to the glycosyl hydrolase 20 family.</text>
</comment>
<dbReference type="SUPFAM" id="SSF49384">
    <property type="entry name" value="Carbohydrate-binding domain"/>
    <property type="match status" value="1"/>
</dbReference>
<feature type="compositionally biased region" description="Low complexity" evidence="8">
    <location>
        <begin position="393"/>
        <end position="406"/>
    </location>
</feature>
<dbReference type="PANTHER" id="PTHR22600">
    <property type="entry name" value="BETA-HEXOSAMINIDASE"/>
    <property type="match status" value="1"/>
</dbReference>
<evidence type="ECO:0000256" key="6">
    <source>
        <dbReference type="ARBA" id="ARBA00030512"/>
    </source>
</evidence>
<dbReference type="CDD" id="cd02847">
    <property type="entry name" value="E_set_Chitobiase_C"/>
    <property type="match status" value="1"/>
</dbReference>
<dbReference type="Pfam" id="PF02838">
    <property type="entry name" value="Glyco_hydro_20b"/>
    <property type="match status" value="1"/>
</dbReference>
<sequence>MRSFFRFTLVSLSLIVFSCGTKENKLIDAGDIQLSWELVENQAGGENQHKAKFTITNNGPALSGTDWAIYYNQIASHDFVFPEGAKLAIEFELGTLFKLVPKEGFELGQGETLTFEYTAGGAIVKNSQQPLGPYLAQGNENAKTISNYQPATLTMDNPEVLKVVKTLIPTAKNLFEKNQSLKMLSASQLSNVVPTPMSIMAGKGSFILQTPLVIYHEAGLAGEAELLKSALSEVLDGDVSIQEGKGQSMQLKLGKSGGPESYTLSINTTGIQITGADAAGVFYGIQSLRALLPVATYEAPASGISLDQLTIEDAPRYAYRGMHLDMARNFESKETVFKLLNLMAYYKLNYFHMHLSEDEAWRLEIPGLPELTEIGSRRGHTTTEEEFLHPEYGSGPDPNDPNSPGNGYYSKADYIEILQHAHKRHIRVIPEIDIPGHSRAAIVSMKNRYNRLMKEGKTEEANQYALHDPEDASEYMSVQNFPDNVICVCRPSALTFMEKVFDEIIAMHKEAGVPLESIHIGGDEVPKGVWEKSPICNEFRKTHPEIAKTHDLMPYFIGELIKILEKKGMPTSGWQEVAMREGADGKEEVNPAFANSGMRPYVWIPDPNLPGLLANAGYTPIIANATKLYFDLAYNNDPEEPGQTWAGLVNTQSAWEIVPQNIFYSSEKDSRGNSIDVEAEMKKMVKLTPEGESNILGIQGQLWTEVAKTPELLEYVVFPKLVGLAERAWAGNPKWATIDNLEQRIKAREAAWNGFANTMGQKEMPRLSYLEGGVGYRIPRPGAKIEGGLLLANSEYPGLIIRYTTDGSEPTANSPEYTEPVAVSSMVKLKCFDIRGRSGMSSTVSPQ</sequence>
<dbReference type="SUPFAM" id="SSF81296">
    <property type="entry name" value="E set domains"/>
    <property type="match status" value="1"/>
</dbReference>
<dbReference type="InterPro" id="IPR004866">
    <property type="entry name" value="CHB/HEX_N_dom"/>
</dbReference>
<dbReference type="InterPro" id="IPR025705">
    <property type="entry name" value="Beta_hexosaminidase_sua/sub"/>
</dbReference>
<dbReference type="RefSeq" id="WP_317490859.1">
    <property type="nucleotide sequence ID" value="NZ_CP136051.1"/>
</dbReference>
<keyword evidence="5" id="KW-0326">Glycosidase</keyword>
<dbReference type="Pfam" id="PF03173">
    <property type="entry name" value="CHB_HEX"/>
    <property type="match status" value="1"/>
</dbReference>
<dbReference type="InterPro" id="IPR008965">
    <property type="entry name" value="CBM2/CBM3_carb-bd_dom_sf"/>
</dbReference>
<dbReference type="InterPro" id="IPR013783">
    <property type="entry name" value="Ig-like_fold"/>
</dbReference>
<dbReference type="InterPro" id="IPR012291">
    <property type="entry name" value="CBM2_carb-bd_dom_sf"/>
</dbReference>
<dbReference type="Gene3D" id="2.60.40.10">
    <property type="entry name" value="Immunoglobulins"/>
    <property type="match status" value="1"/>
</dbReference>
<keyword evidence="4" id="KW-0378">Hydrolase</keyword>
<evidence type="ECO:0000256" key="4">
    <source>
        <dbReference type="ARBA" id="ARBA00022801"/>
    </source>
</evidence>
<dbReference type="PROSITE" id="PS51257">
    <property type="entry name" value="PROKAR_LIPOPROTEIN"/>
    <property type="match status" value="1"/>
</dbReference>
<dbReference type="Gene3D" id="2.60.40.290">
    <property type="match status" value="1"/>
</dbReference>
<dbReference type="PRINTS" id="PR00738">
    <property type="entry name" value="GLHYDRLASE20"/>
</dbReference>
<gene>
    <name evidence="10" type="ORF">RT717_06145</name>
</gene>
<organism evidence="10 11">
    <name type="scientific">Imperialibacter roseus</name>
    <dbReference type="NCBI Taxonomy" id="1324217"/>
    <lineage>
        <taxon>Bacteria</taxon>
        <taxon>Pseudomonadati</taxon>
        <taxon>Bacteroidota</taxon>
        <taxon>Cytophagia</taxon>
        <taxon>Cytophagales</taxon>
        <taxon>Flammeovirgaceae</taxon>
        <taxon>Imperialibacter</taxon>
    </lineage>
</organism>
<dbReference type="PANTHER" id="PTHR22600:SF57">
    <property type="entry name" value="BETA-N-ACETYLHEXOSAMINIDASE"/>
    <property type="match status" value="1"/>
</dbReference>
<dbReference type="Pfam" id="PF00728">
    <property type="entry name" value="Glyco_hydro_20"/>
    <property type="match status" value="1"/>
</dbReference>
<proteinExistence type="inferred from homology"/>
<accession>A0ABZ0IWC0</accession>
<evidence type="ECO:0000256" key="2">
    <source>
        <dbReference type="ARBA" id="ARBA00006285"/>
    </source>
</evidence>
<dbReference type="Pfam" id="PF03174">
    <property type="entry name" value="CHB_HEX_C"/>
    <property type="match status" value="1"/>
</dbReference>
<dbReference type="InterPro" id="IPR015883">
    <property type="entry name" value="Glyco_hydro_20_cat"/>
</dbReference>
<dbReference type="EC" id="3.2.1.52" evidence="3"/>
<dbReference type="InterPro" id="IPR004867">
    <property type="entry name" value="CHB_C_dom"/>
</dbReference>
<dbReference type="SUPFAM" id="SSF55545">
    <property type="entry name" value="beta-N-acetylhexosaminidase-like domain"/>
    <property type="match status" value="1"/>
</dbReference>
<dbReference type="SUPFAM" id="SSF51445">
    <property type="entry name" value="(Trans)glycosidases"/>
    <property type="match status" value="1"/>
</dbReference>
<evidence type="ECO:0000313" key="10">
    <source>
        <dbReference type="EMBL" id="WOK08215.1"/>
    </source>
</evidence>
<evidence type="ECO:0000256" key="7">
    <source>
        <dbReference type="ARBA" id="ARBA00033000"/>
    </source>
</evidence>
<dbReference type="Proteomes" id="UP001302349">
    <property type="component" value="Chromosome"/>
</dbReference>
<evidence type="ECO:0000256" key="3">
    <source>
        <dbReference type="ARBA" id="ARBA00012663"/>
    </source>
</evidence>
<dbReference type="EMBL" id="CP136051">
    <property type="protein sequence ID" value="WOK08215.1"/>
    <property type="molecule type" value="Genomic_DNA"/>
</dbReference>
<dbReference type="SMART" id="SM01081">
    <property type="entry name" value="CHB_HEX"/>
    <property type="match status" value="1"/>
</dbReference>
<evidence type="ECO:0000256" key="8">
    <source>
        <dbReference type="SAM" id="MobiDB-lite"/>
    </source>
</evidence>
<dbReference type="InterPro" id="IPR015882">
    <property type="entry name" value="HEX_bac_N"/>
</dbReference>
<dbReference type="InterPro" id="IPR017853">
    <property type="entry name" value="GH"/>
</dbReference>
<feature type="region of interest" description="Disordered" evidence="8">
    <location>
        <begin position="387"/>
        <end position="406"/>
    </location>
</feature>
<dbReference type="InterPro" id="IPR029018">
    <property type="entry name" value="Hex-like_dom2"/>
</dbReference>
<evidence type="ECO:0000256" key="5">
    <source>
        <dbReference type="ARBA" id="ARBA00023295"/>
    </source>
</evidence>
<name>A0ABZ0IWC0_9BACT</name>
<protein>
    <recommendedName>
        <fullName evidence="3">beta-N-acetylhexosaminidase</fullName>
        <ecNumber evidence="3">3.2.1.52</ecNumber>
    </recommendedName>
    <alternativeName>
        <fullName evidence="6">Beta-N-acetylhexosaminidase</fullName>
    </alternativeName>
    <alternativeName>
        <fullName evidence="7">N-acetyl-beta-glucosaminidase</fullName>
    </alternativeName>
</protein>
<keyword evidence="11" id="KW-1185">Reference proteome</keyword>
<evidence type="ECO:0000259" key="9">
    <source>
        <dbReference type="SMART" id="SM01081"/>
    </source>
</evidence>
<dbReference type="Gene3D" id="3.30.379.10">
    <property type="entry name" value="Chitobiase/beta-hexosaminidase domain 2-like"/>
    <property type="match status" value="1"/>
</dbReference>
<dbReference type="Gene3D" id="3.20.20.80">
    <property type="entry name" value="Glycosidases"/>
    <property type="match status" value="1"/>
</dbReference>